<evidence type="ECO:0000256" key="1">
    <source>
        <dbReference type="SAM" id="MobiDB-lite"/>
    </source>
</evidence>
<protein>
    <recommendedName>
        <fullName evidence="2">ATPase AAA-type core domain-containing protein</fullName>
    </recommendedName>
</protein>
<evidence type="ECO:0000313" key="4">
    <source>
        <dbReference type="Proteomes" id="UP001309876"/>
    </source>
</evidence>
<dbReference type="GO" id="GO:0016887">
    <property type="term" value="F:ATP hydrolysis activity"/>
    <property type="evidence" value="ECO:0007669"/>
    <property type="project" value="InterPro"/>
</dbReference>
<name>A0AAN7YH36_9EURO</name>
<dbReference type="InterPro" id="IPR003959">
    <property type="entry name" value="ATPase_AAA_core"/>
</dbReference>
<proteinExistence type="predicted"/>
<evidence type="ECO:0000259" key="2">
    <source>
        <dbReference type="Pfam" id="PF00004"/>
    </source>
</evidence>
<gene>
    <name evidence="3" type="ORF">LTR05_005058</name>
</gene>
<dbReference type="Proteomes" id="UP001309876">
    <property type="component" value="Unassembled WGS sequence"/>
</dbReference>
<keyword evidence="4" id="KW-1185">Reference proteome</keyword>
<dbReference type="Pfam" id="PF00004">
    <property type="entry name" value="AAA"/>
    <property type="match status" value="1"/>
</dbReference>
<feature type="domain" description="ATPase AAA-type core" evidence="2">
    <location>
        <begin position="260"/>
        <end position="381"/>
    </location>
</feature>
<dbReference type="GO" id="GO:0042254">
    <property type="term" value="P:ribosome biogenesis"/>
    <property type="evidence" value="ECO:0007669"/>
    <property type="project" value="TreeGrafter"/>
</dbReference>
<accession>A0AAN7YH36</accession>
<dbReference type="PANTHER" id="PTHR23077">
    <property type="entry name" value="AAA-FAMILY ATPASE"/>
    <property type="match status" value="1"/>
</dbReference>
<dbReference type="CDD" id="cd19481">
    <property type="entry name" value="RecA-like_protease"/>
    <property type="match status" value="1"/>
</dbReference>
<dbReference type="Gene3D" id="3.40.50.300">
    <property type="entry name" value="P-loop containing nucleotide triphosphate hydrolases"/>
    <property type="match status" value="1"/>
</dbReference>
<dbReference type="SUPFAM" id="SSF52540">
    <property type="entry name" value="P-loop containing nucleoside triphosphate hydrolases"/>
    <property type="match status" value="1"/>
</dbReference>
<dbReference type="GO" id="GO:0005524">
    <property type="term" value="F:ATP binding"/>
    <property type="evidence" value="ECO:0007669"/>
    <property type="project" value="InterPro"/>
</dbReference>
<dbReference type="PANTHER" id="PTHR23077:SF132">
    <property type="entry name" value="ATP-DEPENDENT ZN PROTEASE"/>
    <property type="match status" value="1"/>
</dbReference>
<organism evidence="3 4">
    <name type="scientific">Lithohypha guttulata</name>
    <dbReference type="NCBI Taxonomy" id="1690604"/>
    <lineage>
        <taxon>Eukaryota</taxon>
        <taxon>Fungi</taxon>
        <taxon>Dikarya</taxon>
        <taxon>Ascomycota</taxon>
        <taxon>Pezizomycotina</taxon>
        <taxon>Eurotiomycetes</taxon>
        <taxon>Chaetothyriomycetidae</taxon>
        <taxon>Chaetothyriales</taxon>
        <taxon>Trichomeriaceae</taxon>
        <taxon>Lithohypha</taxon>
    </lineage>
</organism>
<dbReference type="AlphaFoldDB" id="A0AAN7YH36"/>
<dbReference type="GO" id="GO:1990275">
    <property type="term" value="F:preribosome binding"/>
    <property type="evidence" value="ECO:0007669"/>
    <property type="project" value="TreeGrafter"/>
</dbReference>
<dbReference type="GO" id="GO:0003723">
    <property type="term" value="F:RNA binding"/>
    <property type="evidence" value="ECO:0007669"/>
    <property type="project" value="TreeGrafter"/>
</dbReference>
<dbReference type="EMBL" id="JAVRRJ010000004">
    <property type="protein sequence ID" value="KAK5085770.1"/>
    <property type="molecule type" value="Genomic_DNA"/>
</dbReference>
<evidence type="ECO:0000313" key="3">
    <source>
        <dbReference type="EMBL" id="KAK5085770.1"/>
    </source>
</evidence>
<sequence length="524" mass="59188">MPYASPFQGTTAQHGRREGSRSSLSGNHPADASSAYFHNASGERISTDVYMYNAIKRAHPDVHVIDSNAFNANIPTYVFATGDGSVEVLDSGINIQESAFEDLTKEQKHAFATSINHIEYIPPVRRLDGGNGILGIDVVFGKFLVRWGGMEFLIYISDGRDGTAPYTVKRQYIVTSDPSAALSLLKTAGAWANTLHGEIWVFDQGFWQKDAGLWNSIQKSNWEDIILPADLKEDLLENVQRFYNSRDTYRQLHVAWKRGMIFYGPPGNGKTVSIKATMKTLYDREIPVPTLYVKSLVSFAGSQYSINAIFTKARREAPCYLVFEDLDSMITDQTRSFFLNAVDGLSENEGILMIGSTNHLEKLDPGIAKRPSRFDRKYLFPDPDLEQRIKYCRYWQKKLEDNKDVEFPDLLLRPIARKTDGFSFAYIQEAFVSTLLKLASNPDRSGGPEDRNVNTFSSDMDEEELVLIEQEDALPSERKSAAAVYDYRATGNEDDLDKYLLWREIKVQIANLRQGLDRGVDQIV</sequence>
<dbReference type="GO" id="GO:0005634">
    <property type="term" value="C:nucleus"/>
    <property type="evidence" value="ECO:0007669"/>
    <property type="project" value="TreeGrafter"/>
</dbReference>
<feature type="region of interest" description="Disordered" evidence="1">
    <location>
        <begin position="1"/>
        <end position="31"/>
    </location>
</feature>
<reference evidence="3 4" key="1">
    <citation type="submission" date="2023-08" db="EMBL/GenBank/DDBJ databases">
        <title>Black Yeasts Isolated from many extreme environments.</title>
        <authorList>
            <person name="Coleine C."/>
            <person name="Stajich J.E."/>
            <person name="Selbmann L."/>
        </authorList>
    </citation>
    <scope>NUCLEOTIDE SEQUENCE [LARGE SCALE GENOMIC DNA]</scope>
    <source>
        <strain evidence="3 4">CCFEE 5910</strain>
    </source>
</reference>
<dbReference type="InterPro" id="IPR027417">
    <property type="entry name" value="P-loop_NTPase"/>
</dbReference>
<dbReference type="InterPro" id="IPR050168">
    <property type="entry name" value="AAA_ATPase_domain"/>
</dbReference>
<comment type="caution">
    <text evidence="3">The sequence shown here is derived from an EMBL/GenBank/DDBJ whole genome shotgun (WGS) entry which is preliminary data.</text>
</comment>